<keyword evidence="4" id="KW-0862">Zinc</keyword>
<evidence type="ECO:0000256" key="7">
    <source>
        <dbReference type="SAM" id="MobiDB-lite"/>
    </source>
</evidence>
<dbReference type="InterPro" id="IPR000467">
    <property type="entry name" value="G_patch_dom"/>
</dbReference>
<gene>
    <name evidence="9" type="ORF">BCR42DRAFT_403306</name>
</gene>
<dbReference type="OrthoDB" id="4822at2759"/>
<name>A0A1X2IZ50_9FUNG</name>
<dbReference type="Gene3D" id="2.30.30.1190">
    <property type="match status" value="1"/>
</dbReference>
<keyword evidence="5" id="KW-0238">DNA-binding</keyword>
<dbReference type="STRING" id="90262.A0A1X2IZ50"/>
<dbReference type="Pfam" id="PF01585">
    <property type="entry name" value="G-patch"/>
    <property type="match status" value="1"/>
</dbReference>
<evidence type="ECO:0000256" key="3">
    <source>
        <dbReference type="ARBA" id="ARBA00022771"/>
    </source>
</evidence>
<dbReference type="Proteomes" id="UP000193560">
    <property type="component" value="Unassembled WGS sequence"/>
</dbReference>
<sequence length="471" mass="53002">MEETKSMIRDIEELLIHTPNDTELIRMLDDLQLSLKQQSSSKLATPTPTAEYTLGSSCSIPFPCPWSDATILLPARVLSLMDDSDNDDVYVLILTPLTQETIPCPSLSSSSVCDIHHCNYSHGYSVKADWLLPIETMGIYNKERHYHPKSIVLYKSDNTMDGTSMQQQQRHQTWKKATLLSSSTGSTGQHQWRISTENGDIIVVGENQVIPLVYLGDDPNSVTVHGAEVVDNHSSDNGSIADTSDQIFDNKSMWKSNNSFGAWQTHTSGFGEKMMKKMGYVEGQGLGTARQGRLEPVEAYDKGSQYSQSKRPGLGSLEKKKKVKTKTNTSNDIDMPGTSSMFDLMNSIIDNDNITNDNDYQKGSIQHQQRQQRKNDNGSGHGTNKESDTTTTPKQKNQRRLWQLQDKMDRLDKEWRQGMAAVKRNRGTTMEREFQANVDTIARQLRSAKQEVALVQGSLTRTKNYEKMTTF</sequence>
<keyword evidence="3" id="KW-0863">Zinc-finger</keyword>
<dbReference type="EMBL" id="MCGE01000002">
    <property type="protein sequence ID" value="ORZ24619.1"/>
    <property type="molecule type" value="Genomic_DNA"/>
</dbReference>
<feature type="region of interest" description="Disordered" evidence="7">
    <location>
        <begin position="287"/>
        <end position="338"/>
    </location>
</feature>
<dbReference type="PROSITE" id="PS50174">
    <property type="entry name" value="G_PATCH"/>
    <property type="match status" value="1"/>
</dbReference>
<dbReference type="GO" id="GO:0008270">
    <property type="term" value="F:zinc ion binding"/>
    <property type="evidence" value="ECO:0007669"/>
    <property type="project" value="UniProtKB-KW"/>
</dbReference>
<dbReference type="PANTHER" id="PTHR46297:SF1">
    <property type="entry name" value="ZINC FINGER CCCH-TYPE WITH G PATCH DOMAIN-CONTAINING PROTEIN"/>
    <property type="match status" value="1"/>
</dbReference>
<keyword evidence="2" id="KW-0479">Metal-binding</keyword>
<keyword evidence="10" id="KW-1185">Reference proteome</keyword>
<dbReference type="GO" id="GO:0001227">
    <property type="term" value="F:DNA-binding transcription repressor activity, RNA polymerase II-specific"/>
    <property type="evidence" value="ECO:0007669"/>
    <property type="project" value="TreeGrafter"/>
</dbReference>
<evidence type="ECO:0000256" key="4">
    <source>
        <dbReference type="ARBA" id="ARBA00022833"/>
    </source>
</evidence>
<evidence type="ECO:0000256" key="6">
    <source>
        <dbReference type="ARBA" id="ARBA00023242"/>
    </source>
</evidence>
<evidence type="ECO:0000256" key="2">
    <source>
        <dbReference type="ARBA" id="ARBA00022723"/>
    </source>
</evidence>
<accession>A0A1X2IZ50</accession>
<evidence type="ECO:0000256" key="5">
    <source>
        <dbReference type="ARBA" id="ARBA00023125"/>
    </source>
</evidence>
<comment type="subcellular location">
    <subcellularLocation>
        <location evidence="1">Nucleus</location>
    </subcellularLocation>
</comment>
<dbReference type="GO" id="GO:0005634">
    <property type="term" value="C:nucleus"/>
    <property type="evidence" value="ECO:0007669"/>
    <property type="project" value="UniProtKB-SubCell"/>
</dbReference>
<feature type="compositionally biased region" description="Basic and acidic residues" evidence="7">
    <location>
        <begin position="292"/>
        <end position="301"/>
    </location>
</feature>
<protein>
    <recommendedName>
        <fullName evidence="8">G-patch domain-containing protein</fullName>
    </recommendedName>
</protein>
<dbReference type="GO" id="GO:0000978">
    <property type="term" value="F:RNA polymerase II cis-regulatory region sequence-specific DNA binding"/>
    <property type="evidence" value="ECO:0007669"/>
    <property type="project" value="TreeGrafter"/>
</dbReference>
<evidence type="ECO:0000256" key="1">
    <source>
        <dbReference type="ARBA" id="ARBA00004123"/>
    </source>
</evidence>
<evidence type="ECO:0000313" key="10">
    <source>
        <dbReference type="Proteomes" id="UP000193560"/>
    </source>
</evidence>
<feature type="region of interest" description="Disordered" evidence="7">
    <location>
        <begin position="353"/>
        <end position="400"/>
    </location>
</feature>
<evidence type="ECO:0000313" key="9">
    <source>
        <dbReference type="EMBL" id="ORZ24619.1"/>
    </source>
</evidence>
<reference evidence="9 10" key="1">
    <citation type="submission" date="2016-07" db="EMBL/GenBank/DDBJ databases">
        <title>Pervasive Adenine N6-methylation of Active Genes in Fungi.</title>
        <authorList>
            <consortium name="DOE Joint Genome Institute"/>
            <person name="Mondo S.J."/>
            <person name="Dannebaum R.O."/>
            <person name="Kuo R.C."/>
            <person name="Labutti K."/>
            <person name="Haridas S."/>
            <person name="Kuo A."/>
            <person name="Salamov A."/>
            <person name="Ahrendt S.R."/>
            <person name="Lipzen A."/>
            <person name="Sullivan W."/>
            <person name="Andreopoulos W.B."/>
            <person name="Clum A."/>
            <person name="Lindquist E."/>
            <person name="Daum C."/>
            <person name="Ramamoorthy G.K."/>
            <person name="Gryganskyi A."/>
            <person name="Culley D."/>
            <person name="Magnuson J.K."/>
            <person name="James T.Y."/>
            <person name="O'Malley M.A."/>
            <person name="Stajich J.E."/>
            <person name="Spatafora J.W."/>
            <person name="Visel A."/>
            <person name="Grigoriev I.V."/>
        </authorList>
    </citation>
    <scope>NUCLEOTIDE SEQUENCE [LARGE SCALE GENOMIC DNA]</scope>
    <source>
        <strain evidence="9 10">NRRL 1336</strain>
    </source>
</reference>
<evidence type="ECO:0000259" key="8">
    <source>
        <dbReference type="PROSITE" id="PS50174"/>
    </source>
</evidence>
<organism evidence="9 10">
    <name type="scientific">Absidia repens</name>
    <dbReference type="NCBI Taxonomy" id="90262"/>
    <lineage>
        <taxon>Eukaryota</taxon>
        <taxon>Fungi</taxon>
        <taxon>Fungi incertae sedis</taxon>
        <taxon>Mucoromycota</taxon>
        <taxon>Mucoromycotina</taxon>
        <taxon>Mucoromycetes</taxon>
        <taxon>Mucorales</taxon>
        <taxon>Cunninghamellaceae</taxon>
        <taxon>Absidia</taxon>
    </lineage>
</organism>
<keyword evidence="6" id="KW-0539">Nucleus</keyword>
<proteinExistence type="predicted"/>
<dbReference type="PANTHER" id="PTHR46297">
    <property type="entry name" value="ZINC FINGER CCCH-TYPE WITH G PATCH DOMAIN-CONTAINING PROTEIN"/>
    <property type="match status" value="1"/>
</dbReference>
<dbReference type="SMART" id="SM00443">
    <property type="entry name" value="G_patch"/>
    <property type="match status" value="1"/>
</dbReference>
<feature type="domain" description="G-patch" evidence="8">
    <location>
        <begin position="267"/>
        <end position="319"/>
    </location>
</feature>
<comment type="caution">
    <text evidence="9">The sequence shown here is derived from an EMBL/GenBank/DDBJ whole genome shotgun (WGS) entry which is preliminary data.</text>
</comment>
<dbReference type="AlphaFoldDB" id="A0A1X2IZ50"/>